<feature type="signal peptide" evidence="1">
    <location>
        <begin position="1"/>
        <end position="19"/>
    </location>
</feature>
<accession>A0ABS8Y1P5</accession>
<protein>
    <submittedName>
        <fullName evidence="3">PEP-CTERM sorting domain-containing protein</fullName>
    </submittedName>
</protein>
<evidence type="ECO:0000256" key="1">
    <source>
        <dbReference type="SAM" id="SignalP"/>
    </source>
</evidence>
<proteinExistence type="predicted"/>
<dbReference type="NCBIfam" id="TIGR02595">
    <property type="entry name" value="PEP_CTERM"/>
    <property type="match status" value="1"/>
</dbReference>
<comment type="caution">
    <text evidence="3">The sequence shown here is derived from an EMBL/GenBank/DDBJ whole genome shotgun (WGS) entry which is preliminary data.</text>
</comment>
<feature type="chain" id="PRO_5047017317" evidence="1">
    <location>
        <begin position="20"/>
        <end position="246"/>
    </location>
</feature>
<dbReference type="Proteomes" id="UP001200741">
    <property type="component" value="Unassembled WGS sequence"/>
</dbReference>
<keyword evidence="4" id="KW-1185">Reference proteome</keyword>
<reference evidence="3 4" key="1">
    <citation type="submission" date="2021-12" db="EMBL/GenBank/DDBJ databases">
        <title>Genome seq of P8.</title>
        <authorList>
            <person name="Seo T."/>
        </authorList>
    </citation>
    <scope>NUCLEOTIDE SEQUENCE [LARGE SCALE GENOMIC DNA]</scope>
    <source>
        <strain evidence="3 4">P8</strain>
    </source>
</reference>
<dbReference type="Pfam" id="PF07589">
    <property type="entry name" value="PEP-CTERM"/>
    <property type="match status" value="1"/>
</dbReference>
<sequence>MKHIAFAASLLAVLGAAQAHETDYTVTTTWFEPQTQPKNTIFQGSFTYDEHTHTITGLTGQLSESMTGDDVASMVWLPLTYQLQSWYDASLGGTFAAVFKNSTTTTFCSTALCGSPADDWSPQTGVDVGGIYAGFPKPAKNPGNAYALIFVPETPTAALTQAQISKLAYADCTPTAPGGMMMGGGMMGAVCMTGTSLAGYGATGTMDGYPLSQTIAAAVPEPETYALMLAGLGVLGTLARRRARSA</sequence>
<evidence type="ECO:0000313" key="4">
    <source>
        <dbReference type="Proteomes" id="UP001200741"/>
    </source>
</evidence>
<dbReference type="InterPro" id="IPR013424">
    <property type="entry name" value="Ice-binding_C"/>
</dbReference>
<gene>
    <name evidence="3" type="ORF">LXT13_27615</name>
</gene>
<dbReference type="RefSeq" id="WP_233375601.1">
    <property type="nucleotide sequence ID" value="NZ_JAJTWU010000018.1"/>
</dbReference>
<feature type="domain" description="Ice-binding protein C-terminal" evidence="2">
    <location>
        <begin position="218"/>
        <end position="242"/>
    </location>
</feature>
<keyword evidence="1" id="KW-0732">Signal</keyword>
<name>A0ABS8Y1P5_9BURK</name>
<evidence type="ECO:0000313" key="3">
    <source>
        <dbReference type="EMBL" id="MCE4558157.1"/>
    </source>
</evidence>
<dbReference type="EMBL" id="JAJTWU010000018">
    <property type="protein sequence ID" value="MCE4558157.1"/>
    <property type="molecule type" value="Genomic_DNA"/>
</dbReference>
<evidence type="ECO:0000259" key="2">
    <source>
        <dbReference type="Pfam" id="PF07589"/>
    </source>
</evidence>
<organism evidence="3 4">
    <name type="scientific">Pelomonas cellulosilytica</name>
    <dbReference type="NCBI Taxonomy" id="2906762"/>
    <lineage>
        <taxon>Bacteria</taxon>
        <taxon>Pseudomonadati</taxon>
        <taxon>Pseudomonadota</taxon>
        <taxon>Betaproteobacteria</taxon>
        <taxon>Burkholderiales</taxon>
        <taxon>Sphaerotilaceae</taxon>
        <taxon>Roseateles</taxon>
    </lineage>
</organism>